<dbReference type="EMBL" id="JALJOU010000104">
    <property type="protein sequence ID" value="KAK9821292.1"/>
    <property type="molecule type" value="Genomic_DNA"/>
</dbReference>
<sequence length="346" mass="37648">MTKQKKLEETALVEDAPSKRVKRKAEENNASAAKEEEAPPAKDNKSEHHATAGKGDMDPQRPLEGDQPKGELEEGRIFFLYRPRVGLPDAESVSDIQRLYMVLAPTARPAGEGGGPAAQPKPKARLVVVAKKVLPDPGRHERFFGFVAAVSDSVEDLIKGLGPNEHETKTMGTRRQEAARVVGEGVYSIVQSGSRNTHLLYRLEVPEEPGEVQQELRIFKEGKIVISVKNPTKRNPPGAGLGGSQKAEFPKDKMEEFEGGPPGGYAWIPATDPSLLDFPHCELLLIGAKPDAQGVDAEVKEHLKEAEEADHEGDADDKALLERLRHELHADMAGVKIDPAATGNWA</sequence>
<proteinExistence type="predicted"/>
<dbReference type="Proteomes" id="UP001445335">
    <property type="component" value="Unassembled WGS sequence"/>
</dbReference>
<evidence type="ECO:0000313" key="2">
    <source>
        <dbReference type="EMBL" id="KAK9821292.1"/>
    </source>
</evidence>
<dbReference type="PANTHER" id="PTHR34776:SF1">
    <property type="entry name" value="F17F16.3 PROTEIN"/>
    <property type="match status" value="1"/>
</dbReference>
<dbReference type="PANTHER" id="PTHR34776">
    <property type="entry name" value="F17F16.3 PROTEIN"/>
    <property type="match status" value="1"/>
</dbReference>
<feature type="compositionally biased region" description="Basic and acidic residues" evidence="1">
    <location>
        <begin position="33"/>
        <end position="70"/>
    </location>
</feature>
<keyword evidence="3" id="KW-1185">Reference proteome</keyword>
<gene>
    <name evidence="2" type="ORF">WJX81_001710</name>
</gene>
<comment type="caution">
    <text evidence="2">The sequence shown here is derived from an EMBL/GenBank/DDBJ whole genome shotgun (WGS) entry which is preliminary data.</text>
</comment>
<name>A0AAW1QII9_9CHLO</name>
<accession>A0AAW1QII9</accession>
<feature type="region of interest" description="Disordered" evidence="1">
    <location>
        <begin position="1"/>
        <end position="70"/>
    </location>
</feature>
<feature type="region of interest" description="Disordered" evidence="1">
    <location>
        <begin position="229"/>
        <end position="260"/>
    </location>
</feature>
<organism evidence="2 3">
    <name type="scientific">Elliptochloris bilobata</name>
    <dbReference type="NCBI Taxonomy" id="381761"/>
    <lineage>
        <taxon>Eukaryota</taxon>
        <taxon>Viridiplantae</taxon>
        <taxon>Chlorophyta</taxon>
        <taxon>core chlorophytes</taxon>
        <taxon>Trebouxiophyceae</taxon>
        <taxon>Trebouxiophyceae incertae sedis</taxon>
        <taxon>Elliptochloris clade</taxon>
        <taxon>Elliptochloris</taxon>
    </lineage>
</organism>
<evidence type="ECO:0000256" key="1">
    <source>
        <dbReference type="SAM" id="MobiDB-lite"/>
    </source>
</evidence>
<reference evidence="2 3" key="1">
    <citation type="journal article" date="2024" name="Nat. Commun.">
        <title>Phylogenomics reveals the evolutionary origins of lichenization in chlorophyte algae.</title>
        <authorList>
            <person name="Puginier C."/>
            <person name="Libourel C."/>
            <person name="Otte J."/>
            <person name="Skaloud P."/>
            <person name="Haon M."/>
            <person name="Grisel S."/>
            <person name="Petersen M."/>
            <person name="Berrin J.G."/>
            <person name="Delaux P.M."/>
            <person name="Dal Grande F."/>
            <person name="Keller J."/>
        </authorList>
    </citation>
    <scope>NUCLEOTIDE SEQUENCE [LARGE SCALE GENOMIC DNA]</scope>
    <source>
        <strain evidence="2 3">SAG 245.80</strain>
    </source>
</reference>
<evidence type="ECO:0000313" key="3">
    <source>
        <dbReference type="Proteomes" id="UP001445335"/>
    </source>
</evidence>
<protein>
    <submittedName>
        <fullName evidence="2">Uncharacterized protein</fullName>
    </submittedName>
</protein>
<dbReference type="AlphaFoldDB" id="A0AAW1QII9"/>